<gene>
    <name evidence="14" type="ORF">C7B47_17475</name>
</gene>
<evidence type="ECO:0000256" key="9">
    <source>
        <dbReference type="ARBA" id="ARBA00033305"/>
    </source>
</evidence>
<feature type="compositionally biased region" description="Polar residues" evidence="12">
    <location>
        <begin position="1"/>
        <end position="15"/>
    </location>
</feature>
<dbReference type="GO" id="GO:0016020">
    <property type="term" value="C:membrane"/>
    <property type="evidence" value="ECO:0007669"/>
    <property type="project" value="UniProtKB-UniRule"/>
</dbReference>
<comment type="function">
    <text evidence="10">Catalytic component of the signal peptidase complex (SPC) which catalyzes the cleavage of N-terminal signal sequences from nascent proteins as they are translocated into the lumen of the endoplasmic reticulum. Specifically cleaves N-terminal signal peptides that contain a hydrophobic alpha-helix (h-region) shorter than 18-20 amino acids.</text>
</comment>
<dbReference type="InterPro" id="IPR036286">
    <property type="entry name" value="LexA/Signal_pep-like_sf"/>
</dbReference>
<evidence type="ECO:0000256" key="2">
    <source>
        <dbReference type="ARBA" id="ARBA00022670"/>
    </source>
</evidence>
<dbReference type="InterPro" id="IPR019756">
    <property type="entry name" value="Pept_S26A_signal_pept_1_Ser-AS"/>
</dbReference>
<evidence type="ECO:0000313" key="14">
    <source>
        <dbReference type="EMBL" id="PSR21125.1"/>
    </source>
</evidence>
<dbReference type="GO" id="GO:0006465">
    <property type="term" value="P:signal peptide processing"/>
    <property type="evidence" value="ECO:0007669"/>
    <property type="project" value="UniProtKB-UniRule"/>
</dbReference>
<protein>
    <recommendedName>
        <fullName evidence="9 11">Signal peptidase I</fullName>
        <ecNumber evidence="11">3.4.21.89</ecNumber>
    </recommendedName>
</protein>
<dbReference type="PANTHER" id="PTHR10806:SF6">
    <property type="entry name" value="SIGNAL PEPTIDASE COMPLEX CATALYTIC SUBUNIT SEC11"/>
    <property type="match status" value="1"/>
</dbReference>
<feature type="region of interest" description="Disordered" evidence="12">
    <location>
        <begin position="1"/>
        <end position="44"/>
    </location>
</feature>
<evidence type="ECO:0000256" key="12">
    <source>
        <dbReference type="SAM" id="MobiDB-lite"/>
    </source>
</evidence>
<feature type="transmembrane region" description="Helical" evidence="13">
    <location>
        <begin position="191"/>
        <end position="212"/>
    </location>
</feature>
<accession>A0A2T2WFV4</accession>
<evidence type="ECO:0000256" key="7">
    <source>
        <dbReference type="ARBA" id="ARBA00022989"/>
    </source>
</evidence>
<evidence type="ECO:0000256" key="3">
    <source>
        <dbReference type="ARBA" id="ARBA00022692"/>
    </source>
</evidence>
<dbReference type="EMBL" id="PXYX01000119">
    <property type="protein sequence ID" value="PSR21125.1"/>
    <property type="molecule type" value="Genomic_DNA"/>
</dbReference>
<feature type="transmembrane region" description="Helical" evidence="13">
    <location>
        <begin position="167"/>
        <end position="185"/>
    </location>
</feature>
<dbReference type="PANTHER" id="PTHR10806">
    <property type="entry name" value="SIGNAL PEPTIDASE COMPLEX CATALYTIC SUBUNIT SEC11"/>
    <property type="match status" value="1"/>
</dbReference>
<keyword evidence="4" id="KW-0378">Hydrolase</keyword>
<name>A0A2T2WFV4_SULTH</name>
<organism evidence="14 15">
    <name type="scientific">Sulfobacillus thermosulfidooxidans</name>
    <dbReference type="NCBI Taxonomy" id="28034"/>
    <lineage>
        <taxon>Bacteria</taxon>
        <taxon>Bacillati</taxon>
        <taxon>Bacillota</taxon>
        <taxon>Clostridia</taxon>
        <taxon>Eubacteriales</taxon>
        <taxon>Clostridiales Family XVII. Incertae Sedis</taxon>
        <taxon>Sulfobacillus</taxon>
    </lineage>
</organism>
<comment type="subcellular location">
    <subcellularLocation>
        <location evidence="1">Endoplasmic reticulum membrane</location>
        <topology evidence="1">Single-pass type II membrane protein</topology>
    </subcellularLocation>
</comment>
<evidence type="ECO:0000256" key="4">
    <source>
        <dbReference type="ARBA" id="ARBA00022801"/>
    </source>
</evidence>
<dbReference type="NCBIfam" id="TIGR02228">
    <property type="entry name" value="sigpep_I_arch"/>
    <property type="match status" value="1"/>
</dbReference>
<dbReference type="InterPro" id="IPR001733">
    <property type="entry name" value="Peptidase_S26B"/>
</dbReference>
<evidence type="ECO:0000256" key="10">
    <source>
        <dbReference type="ARBA" id="ARBA00045533"/>
    </source>
</evidence>
<comment type="caution">
    <text evidence="14">The sequence shown here is derived from an EMBL/GenBank/DDBJ whole genome shotgun (WGS) entry which is preliminary data.</text>
</comment>
<keyword evidence="3 13" id="KW-0812">Transmembrane</keyword>
<keyword evidence="6" id="KW-0735">Signal-anchor</keyword>
<proteinExistence type="predicted"/>
<keyword evidence="8 13" id="KW-0472">Membrane</keyword>
<dbReference type="GO" id="GO:0004252">
    <property type="term" value="F:serine-type endopeptidase activity"/>
    <property type="evidence" value="ECO:0007669"/>
    <property type="project" value="UniProtKB-UniRule"/>
</dbReference>
<dbReference type="SUPFAM" id="SSF51306">
    <property type="entry name" value="LexA/Signal peptidase"/>
    <property type="match status" value="1"/>
</dbReference>
<evidence type="ECO:0000313" key="15">
    <source>
        <dbReference type="Proteomes" id="UP000242705"/>
    </source>
</evidence>
<dbReference type="GO" id="GO:0009003">
    <property type="term" value="F:signal peptidase activity"/>
    <property type="evidence" value="ECO:0007669"/>
    <property type="project" value="UniProtKB-EC"/>
</dbReference>
<evidence type="ECO:0000256" key="13">
    <source>
        <dbReference type="SAM" id="Phobius"/>
    </source>
</evidence>
<evidence type="ECO:0000256" key="8">
    <source>
        <dbReference type="ARBA" id="ARBA00023136"/>
    </source>
</evidence>
<keyword evidence="7 13" id="KW-1133">Transmembrane helix</keyword>
<evidence type="ECO:0000256" key="1">
    <source>
        <dbReference type="ARBA" id="ARBA00004648"/>
    </source>
</evidence>
<dbReference type="AlphaFoldDB" id="A0A2T2WFV4"/>
<feature type="transmembrane region" description="Helical" evidence="13">
    <location>
        <begin position="53"/>
        <end position="72"/>
    </location>
</feature>
<dbReference type="PROSITE" id="PS00501">
    <property type="entry name" value="SPASE_I_1"/>
    <property type="match status" value="1"/>
</dbReference>
<dbReference type="EC" id="3.4.21.89" evidence="11"/>
<dbReference type="CDD" id="cd06462">
    <property type="entry name" value="Peptidase_S24_S26"/>
    <property type="match status" value="1"/>
</dbReference>
<reference evidence="14 15" key="1">
    <citation type="journal article" date="2014" name="BMC Genomics">
        <title>Comparison of environmental and isolate Sulfobacillus genomes reveals diverse carbon, sulfur, nitrogen, and hydrogen metabolisms.</title>
        <authorList>
            <person name="Justice N.B."/>
            <person name="Norman A."/>
            <person name="Brown C.T."/>
            <person name="Singh A."/>
            <person name="Thomas B.C."/>
            <person name="Banfield J.F."/>
        </authorList>
    </citation>
    <scope>NUCLEOTIDE SEQUENCE [LARGE SCALE GENOMIC DNA]</scope>
    <source>
        <strain evidence="14">AMDSBA5</strain>
    </source>
</reference>
<sequence length="221" mass="24891">MFATPFSSKKSLSQHSNRHTCKFKGGRNMQALDPSKLGPRQKLSNRHRRWRKLGTWSLVGVFLMIFAFFLVLDLGDMGVKSFPITYIVRSGSMAPAFNTGSLIVDTRFTSQMPLKPGEIVTFANPVVQQGVLLTHQIVGIVHKNHKVFIKTKGEANKYPDAFLTPESNIVGVYHFAIPLLGYVIVFIKTRWLWLAEMVAGFVAIYVVLTKVIRPARKEIKS</sequence>
<feature type="compositionally biased region" description="Basic residues" evidence="12">
    <location>
        <begin position="16"/>
        <end position="25"/>
    </location>
</feature>
<evidence type="ECO:0000256" key="11">
    <source>
        <dbReference type="NCBIfam" id="TIGR02228"/>
    </source>
</evidence>
<feature type="transmembrane region" description="Helical" evidence="13">
    <location>
        <begin position="84"/>
        <end position="104"/>
    </location>
</feature>
<evidence type="ECO:0000256" key="6">
    <source>
        <dbReference type="ARBA" id="ARBA00022968"/>
    </source>
</evidence>
<evidence type="ECO:0000256" key="5">
    <source>
        <dbReference type="ARBA" id="ARBA00022824"/>
    </source>
</evidence>
<keyword evidence="2" id="KW-0645">Protease</keyword>
<keyword evidence="5" id="KW-0256">Endoplasmic reticulum</keyword>
<dbReference type="Proteomes" id="UP000242705">
    <property type="component" value="Unassembled WGS sequence"/>
</dbReference>